<keyword evidence="2" id="KW-1133">Transmembrane helix</keyword>
<sequence length="156" mass="17386">MTKDTPQAGPDTDEDLPLGTTPQFSRMHRYLKRGIIVCLVALVVEGSMTVPALAIWYGFPTLSLTEICDEMMKVRWSDENAECDYPYPIQGPPFGGKPEGAGRDTAEDEWGVQPKPQYDRIGFRELVRNKEEREARQAAQEQSAATAPDDAQTAPR</sequence>
<evidence type="ECO:0008006" key="5">
    <source>
        <dbReference type="Google" id="ProtNLM"/>
    </source>
</evidence>
<feature type="region of interest" description="Disordered" evidence="1">
    <location>
        <begin position="87"/>
        <end position="114"/>
    </location>
</feature>
<dbReference type="Proteomes" id="UP001597286">
    <property type="component" value="Unassembled WGS sequence"/>
</dbReference>
<evidence type="ECO:0000313" key="4">
    <source>
        <dbReference type="Proteomes" id="UP001597286"/>
    </source>
</evidence>
<evidence type="ECO:0000313" key="3">
    <source>
        <dbReference type="EMBL" id="MFD1815523.1"/>
    </source>
</evidence>
<feature type="compositionally biased region" description="Low complexity" evidence="1">
    <location>
        <begin position="137"/>
        <end position="156"/>
    </location>
</feature>
<proteinExistence type="predicted"/>
<evidence type="ECO:0000256" key="1">
    <source>
        <dbReference type="SAM" id="MobiDB-lite"/>
    </source>
</evidence>
<evidence type="ECO:0000256" key="2">
    <source>
        <dbReference type="SAM" id="Phobius"/>
    </source>
</evidence>
<keyword evidence="2" id="KW-0472">Membrane</keyword>
<name>A0ABW4PBK8_9NOCA</name>
<protein>
    <recommendedName>
        <fullName evidence="5">PrgI family protein</fullName>
    </recommendedName>
</protein>
<feature type="region of interest" description="Disordered" evidence="1">
    <location>
        <begin position="129"/>
        <end position="156"/>
    </location>
</feature>
<keyword evidence="2" id="KW-0812">Transmembrane</keyword>
<reference evidence="4" key="1">
    <citation type="journal article" date="2019" name="Int. J. Syst. Evol. Microbiol.">
        <title>The Global Catalogue of Microorganisms (GCM) 10K type strain sequencing project: providing services to taxonomists for standard genome sequencing and annotation.</title>
        <authorList>
            <consortium name="The Broad Institute Genomics Platform"/>
            <consortium name="The Broad Institute Genome Sequencing Center for Infectious Disease"/>
            <person name="Wu L."/>
            <person name="Ma J."/>
        </authorList>
    </citation>
    <scope>NUCLEOTIDE SEQUENCE [LARGE SCALE GENOMIC DNA]</scope>
    <source>
        <strain evidence="4">DT72</strain>
    </source>
</reference>
<dbReference type="RefSeq" id="WP_378487981.1">
    <property type="nucleotide sequence ID" value="NZ_JBHUFB010000021.1"/>
</dbReference>
<accession>A0ABW4PBK8</accession>
<dbReference type="EMBL" id="JBHUFB010000021">
    <property type="protein sequence ID" value="MFD1815523.1"/>
    <property type="molecule type" value="Genomic_DNA"/>
</dbReference>
<organism evidence="3 4">
    <name type="scientific">Rhodococcus gannanensis</name>
    <dbReference type="NCBI Taxonomy" id="1960308"/>
    <lineage>
        <taxon>Bacteria</taxon>
        <taxon>Bacillati</taxon>
        <taxon>Actinomycetota</taxon>
        <taxon>Actinomycetes</taxon>
        <taxon>Mycobacteriales</taxon>
        <taxon>Nocardiaceae</taxon>
        <taxon>Rhodococcus</taxon>
    </lineage>
</organism>
<comment type="caution">
    <text evidence="3">The sequence shown here is derived from an EMBL/GenBank/DDBJ whole genome shotgun (WGS) entry which is preliminary data.</text>
</comment>
<keyword evidence="4" id="KW-1185">Reference proteome</keyword>
<feature type="transmembrane region" description="Helical" evidence="2">
    <location>
        <begin position="35"/>
        <end position="59"/>
    </location>
</feature>
<gene>
    <name evidence="3" type="ORF">ACFSJG_25175</name>
</gene>
<feature type="region of interest" description="Disordered" evidence="1">
    <location>
        <begin position="1"/>
        <end position="20"/>
    </location>
</feature>